<evidence type="ECO:0000313" key="1">
    <source>
        <dbReference type="EMBL" id="MBB4265984.1"/>
    </source>
</evidence>
<sequence length="101" mass="11602">METPYPGIDKDDMGGMTDRGRILRDAWVFGLAPESETGAGWTRKRFEDLWIRVEDEWRRHDFRVANLPEDLRARFDRIQAEAVTAARAAGWDPHDGLDESG</sequence>
<protein>
    <submittedName>
        <fullName evidence="1">Uncharacterized protein</fullName>
    </submittedName>
</protein>
<gene>
    <name evidence="1" type="ORF">GGD89_001610</name>
</gene>
<dbReference type="AlphaFoldDB" id="A0A7W6W9L4"/>
<proteinExistence type="predicted"/>
<reference evidence="1 2" key="1">
    <citation type="submission" date="2020-08" db="EMBL/GenBank/DDBJ databases">
        <title>Genome sequencing of Purple Non-Sulfur Bacteria from various extreme environments.</title>
        <authorList>
            <person name="Mayer M."/>
        </authorList>
    </citation>
    <scope>NUCLEOTIDE SEQUENCE [LARGE SCALE GENOMIC DNA]</scope>
    <source>
        <strain evidence="1 2">JA131</strain>
    </source>
</reference>
<organism evidence="1 2">
    <name type="scientific">Roseospira visakhapatnamensis</name>
    <dbReference type="NCBI Taxonomy" id="390880"/>
    <lineage>
        <taxon>Bacteria</taxon>
        <taxon>Pseudomonadati</taxon>
        <taxon>Pseudomonadota</taxon>
        <taxon>Alphaproteobacteria</taxon>
        <taxon>Rhodospirillales</taxon>
        <taxon>Rhodospirillaceae</taxon>
        <taxon>Roseospira</taxon>
    </lineage>
</organism>
<accession>A0A7W6W9L4</accession>
<name>A0A7W6W9L4_9PROT</name>
<dbReference type="Proteomes" id="UP000554286">
    <property type="component" value="Unassembled WGS sequence"/>
</dbReference>
<keyword evidence="2" id="KW-1185">Reference proteome</keyword>
<evidence type="ECO:0000313" key="2">
    <source>
        <dbReference type="Proteomes" id="UP000554286"/>
    </source>
</evidence>
<dbReference type="EMBL" id="JACIGK010000010">
    <property type="protein sequence ID" value="MBB4265984.1"/>
    <property type="molecule type" value="Genomic_DNA"/>
</dbReference>
<dbReference type="RefSeq" id="WP_184043906.1">
    <property type="nucleotide sequence ID" value="NZ_JACIGK010000010.1"/>
</dbReference>
<comment type="caution">
    <text evidence="1">The sequence shown here is derived from an EMBL/GenBank/DDBJ whole genome shotgun (WGS) entry which is preliminary data.</text>
</comment>